<accession>A0A8H3F9J3</accession>
<name>A0A8H3F9J3_9LECA</name>
<organism evidence="1 2">
    <name type="scientific">Imshaugia aleurites</name>
    <dbReference type="NCBI Taxonomy" id="172621"/>
    <lineage>
        <taxon>Eukaryota</taxon>
        <taxon>Fungi</taxon>
        <taxon>Dikarya</taxon>
        <taxon>Ascomycota</taxon>
        <taxon>Pezizomycotina</taxon>
        <taxon>Lecanoromycetes</taxon>
        <taxon>OSLEUM clade</taxon>
        <taxon>Lecanoromycetidae</taxon>
        <taxon>Lecanorales</taxon>
        <taxon>Lecanorineae</taxon>
        <taxon>Parmeliaceae</taxon>
        <taxon>Imshaugia</taxon>
    </lineage>
</organism>
<reference evidence="1" key="1">
    <citation type="submission" date="2021-03" db="EMBL/GenBank/DDBJ databases">
        <authorList>
            <person name="Tagirdzhanova G."/>
        </authorList>
    </citation>
    <scope>NUCLEOTIDE SEQUENCE</scope>
</reference>
<evidence type="ECO:0000313" key="1">
    <source>
        <dbReference type="EMBL" id="CAF9921207.1"/>
    </source>
</evidence>
<gene>
    <name evidence="1" type="ORF">IMSHALPRED_005110</name>
</gene>
<comment type="caution">
    <text evidence="1">The sequence shown here is derived from an EMBL/GenBank/DDBJ whole genome shotgun (WGS) entry which is preliminary data.</text>
</comment>
<protein>
    <submittedName>
        <fullName evidence="1">Uncharacterized protein</fullName>
    </submittedName>
</protein>
<dbReference type="EMBL" id="CAJPDT010000027">
    <property type="protein sequence ID" value="CAF9921207.1"/>
    <property type="molecule type" value="Genomic_DNA"/>
</dbReference>
<dbReference type="Proteomes" id="UP000664534">
    <property type="component" value="Unassembled WGS sequence"/>
</dbReference>
<dbReference type="AlphaFoldDB" id="A0A8H3F9J3"/>
<sequence>MTIRTSSHGNVVSDRMSIMTTDTAVSARSMREPIMRLYGHQSYYQIILDPREGKFDMTPEILVDHTRISMIIEDHLHPQDMMQSLDLSQLKERNIDIQELAERQRSTENFDIEVSDYSYPAPLDEGRYQAVAQKPAGWLRSKYYVDKTFKEGTVFRSPLFRRAGYRHSKSKQRARFKAQIRQRGYGG</sequence>
<keyword evidence="2" id="KW-1185">Reference proteome</keyword>
<evidence type="ECO:0000313" key="2">
    <source>
        <dbReference type="Proteomes" id="UP000664534"/>
    </source>
</evidence>
<proteinExistence type="predicted"/>